<dbReference type="RefSeq" id="XP_014157515.1">
    <property type="nucleotide sequence ID" value="XM_014302040.1"/>
</dbReference>
<evidence type="ECO:0000256" key="1">
    <source>
        <dbReference type="SAM" id="SignalP"/>
    </source>
</evidence>
<organism evidence="3 4">
    <name type="scientific">Sphaeroforma arctica JP610</name>
    <dbReference type="NCBI Taxonomy" id="667725"/>
    <lineage>
        <taxon>Eukaryota</taxon>
        <taxon>Ichthyosporea</taxon>
        <taxon>Ichthyophonida</taxon>
        <taxon>Sphaeroforma</taxon>
    </lineage>
</organism>
<dbReference type="InterPro" id="IPR050904">
    <property type="entry name" value="Adhesion/Biosynth-related"/>
</dbReference>
<feature type="signal peptide" evidence="1">
    <location>
        <begin position="1"/>
        <end position="17"/>
    </location>
</feature>
<gene>
    <name evidence="3" type="ORF">SARC_04148</name>
</gene>
<dbReference type="EMBL" id="KQ241820">
    <property type="protein sequence ID" value="KNC83613.1"/>
    <property type="molecule type" value="Genomic_DNA"/>
</dbReference>
<keyword evidence="4" id="KW-1185">Reference proteome</keyword>
<name>A0A0L0G5X3_9EUKA</name>
<dbReference type="Proteomes" id="UP000054560">
    <property type="component" value="Unassembled WGS sequence"/>
</dbReference>
<dbReference type="Gene3D" id="2.30.180.10">
    <property type="entry name" value="FAS1 domain"/>
    <property type="match status" value="2"/>
</dbReference>
<dbReference type="AlphaFoldDB" id="A0A0L0G5X3"/>
<proteinExistence type="predicted"/>
<protein>
    <recommendedName>
        <fullName evidence="2">FAS1 domain-containing protein</fullName>
    </recommendedName>
</protein>
<dbReference type="SMART" id="SM00554">
    <property type="entry name" value="FAS1"/>
    <property type="match status" value="2"/>
</dbReference>
<dbReference type="OrthoDB" id="286301at2759"/>
<dbReference type="PANTHER" id="PTHR10900:SF77">
    <property type="entry name" value="FI19380P1"/>
    <property type="match status" value="1"/>
</dbReference>
<reference evidence="3 4" key="1">
    <citation type="submission" date="2011-02" db="EMBL/GenBank/DDBJ databases">
        <title>The Genome Sequence of Sphaeroforma arctica JP610.</title>
        <authorList>
            <consortium name="The Broad Institute Genome Sequencing Platform"/>
            <person name="Russ C."/>
            <person name="Cuomo C."/>
            <person name="Young S.K."/>
            <person name="Zeng Q."/>
            <person name="Gargeya S."/>
            <person name="Alvarado L."/>
            <person name="Berlin A."/>
            <person name="Chapman S.B."/>
            <person name="Chen Z."/>
            <person name="Freedman E."/>
            <person name="Gellesch M."/>
            <person name="Goldberg J."/>
            <person name="Griggs A."/>
            <person name="Gujja S."/>
            <person name="Heilman E."/>
            <person name="Heiman D."/>
            <person name="Howarth C."/>
            <person name="Mehta T."/>
            <person name="Neiman D."/>
            <person name="Pearson M."/>
            <person name="Roberts A."/>
            <person name="Saif S."/>
            <person name="Shea T."/>
            <person name="Shenoy N."/>
            <person name="Sisk P."/>
            <person name="Stolte C."/>
            <person name="Sykes S."/>
            <person name="White J."/>
            <person name="Yandava C."/>
            <person name="Burger G."/>
            <person name="Gray M.W."/>
            <person name="Holland P.W.H."/>
            <person name="King N."/>
            <person name="Lang F.B.F."/>
            <person name="Roger A.J."/>
            <person name="Ruiz-Trillo I."/>
            <person name="Haas B."/>
            <person name="Nusbaum C."/>
            <person name="Birren B."/>
        </authorList>
    </citation>
    <scope>NUCLEOTIDE SEQUENCE [LARGE SCALE GENOMIC DNA]</scope>
    <source>
        <strain evidence="3 4">JP610</strain>
    </source>
</reference>
<feature type="domain" description="FAS1" evidence="2">
    <location>
        <begin position="224"/>
        <end position="358"/>
    </location>
</feature>
<dbReference type="GeneID" id="25904652"/>
<dbReference type="InterPro" id="IPR000782">
    <property type="entry name" value="FAS1_domain"/>
</dbReference>
<dbReference type="Pfam" id="PF02469">
    <property type="entry name" value="Fasciclin"/>
    <property type="match status" value="2"/>
</dbReference>
<feature type="chain" id="PRO_5005539052" description="FAS1 domain-containing protein" evidence="1">
    <location>
        <begin position="18"/>
        <end position="363"/>
    </location>
</feature>
<dbReference type="SUPFAM" id="SSF82153">
    <property type="entry name" value="FAS1 domain"/>
    <property type="match status" value="2"/>
</dbReference>
<dbReference type="FunFam" id="2.30.180.10:FF:000032">
    <property type="entry name" value="Fasciclin domain-containing protein, putative"/>
    <property type="match status" value="2"/>
</dbReference>
<dbReference type="PROSITE" id="PS50213">
    <property type="entry name" value="FAS1"/>
    <property type="match status" value="2"/>
</dbReference>
<feature type="domain" description="FAS1" evidence="2">
    <location>
        <begin position="26"/>
        <end position="161"/>
    </location>
</feature>
<evidence type="ECO:0000313" key="3">
    <source>
        <dbReference type="EMBL" id="KNC83613.1"/>
    </source>
</evidence>
<evidence type="ECO:0000313" key="4">
    <source>
        <dbReference type="Proteomes" id="UP000054560"/>
    </source>
</evidence>
<dbReference type="eggNOG" id="KOG1437">
    <property type="taxonomic scope" value="Eukaryota"/>
</dbReference>
<keyword evidence="1" id="KW-0732">Signal</keyword>
<dbReference type="InterPro" id="IPR036378">
    <property type="entry name" value="FAS1_dom_sf"/>
</dbReference>
<sequence length="363" mass="37609">MFKSCISMLALASAVTAIAPRQEEECKTIAQLATETPELSTLLDLVVKADLAEALSDPTTTLTVFAPTNAAFEKVDAATLEFLSDPDNIAALTDVLIYHVYPDAVSSDLAMDGMMIEMLNGDEASISVAEDGSVMINDALVITADISACGGSYVHIIDTVLIPPVDDGMSTSDGEDMDMGMDAMESGDAMESAMESGDVMESGSAMESGDVMESDAVSESGETCMTVAEIAMATPELTTLVEAVVAAGLVDALSDPESTMTVFAPTNDAFAALNPATLASLMEEESVASLIEILTYHVLPGVGVMAADAADGDITMMNMQDATISVVDGEVFINDAKVVMADIPACGGSVIHVIDMVLIPAIE</sequence>
<evidence type="ECO:0000259" key="2">
    <source>
        <dbReference type="PROSITE" id="PS50213"/>
    </source>
</evidence>
<dbReference type="GO" id="GO:0005615">
    <property type="term" value="C:extracellular space"/>
    <property type="evidence" value="ECO:0007669"/>
    <property type="project" value="TreeGrafter"/>
</dbReference>
<accession>A0A0L0G5X3</accession>
<dbReference type="STRING" id="667725.A0A0L0G5X3"/>
<dbReference type="PANTHER" id="PTHR10900">
    <property type="entry name" value="PERIOSTIN-RELATED"/>
    <property type="match status" value="1"/>
</dbReference>